<keyword evidence="5 10" id="KW-1133">Transmembrane helix</keyword>
<reference evidence="11" key="1">
    <citation type="submission" date="2023-06" db="EMBL/GenBank/DDBJ databases">
        <title>Black Yeasts Isolated from many extreme environments.</title>
        <authorList>
            <person name="Coleine C."/>
            <person name="Stajich J.E."/>
            <person name="Selbmann L."/>
        </authorList>
    </citation>
    <scope>NUCLEOTIDE SEQUENCE</scope>
    <source>
        <strain evidence="11">CCFEE 5200</strain>
    </source>
</reference>
<evidence type="ECO:0000256" key="3">
    <source>
        <dbReference type="ARBA" id="ARBA00022692"/>
    </source>
</evidence>
<dbReference type="PANTHER" id="PTHR45678:SF1">
    <property type="entry name" value="MITOCHONDRIAL 2-OXODICARBOXYLATE CARRIER 1-RELATED"/>
    <property type="match status" value="1"/>
</dbReference>
<proteinExistence type="inferred from homology"/>
<evidence type="ECO:0000256" key="10">
    <source>
        <dbReference type="SAM" id="Phobius"/>
    </source>
</evidence>
<evidence type="ECO:0000313" key="12">
    <source>
        <dbReference type="Proteomes" id="UP001175353"/>
    </source>
</evidence>
<dbReference type="Pfam" id="PF00153">
    <property type="entry name" value="Mito_carr"/>
    <property type="match status" value="1"/>
</dbReference>
<name>A0AAN6GZN1_9PEZI</name>
<evidence type="ECO:0000256" key="1">
    <source>
        <dbReference type="ARBA" id="ARBA00004448"/>
    </source>
</evidence>
<dbReference type="InterPro" id="IPR018108">
    <property type="entry name" value="MCP_transmembrane"/>
</dbReference>
<keyword evidence="6" id="KW-0496">Mitochondrion</keyword>
<comment type="subcellular location">
    <subcellularLocation>
        <location evidence="1">Mitochondrion inner membrane</location>
        <topology evidence="1">Multi-pass membrane protein</topology>
    </subcellularLocation>
</comment>
<dbReference type="InterPro" id="IPR023395">
    <property type="entry name" value="MCP_dom_sf"/>
</dbReference>
<dbReference type="AlphaFoldDB" id="A0AAN6GZN1"/>
<feature type="non-terminal residue" evidence="11">
    <location>
        <position position="67"/>
    </location>
</feature>
<evidence type="ECO:0000256" key="4">
    <source>
        <dbReference type="ARBA" id="ARBA00022792"/>
    </source>
</evidence>
<keyword evidence="3 8" id="KW-0812">Transmembrane</keyword>
<dbReference type="SUPFAM" id="SSF103506">
    <property type="entry name" value="Mitochondrial carrier"/>
    <property type="match status" value="1"/>
</dbReference>
<accession>A0AAN6GZN1</accession>
<evidence type="ECO:0000256" key="7">
    <source>
        <dbReference type="ARBA" id="ARBA00023136"/>
    </source>
</evidence>
<sequence>MSSEPKPLPFIYQFAAGAVAGVSEILVMYPLDVVKTRVQIQGRVAVAGRDHYTGMVDCFRKIIANEG</sequence>
<dbReference type="PROSITE" id="PS50920">
    <property type="entry name" value="SOLCAR"/>
    <property type="match status" value="1"/>
</dbReference>
<comment type="similarity">
    <text evidence="2 9">Belongs to the mitochondrial carrier (TC 2.A.29) family.</text>
</comment>
<dbReference type="GO" id="GO:0043490">
    <property type="term" value="P:malate-aspartate shuttle"/>
    <property type="evidence" value="ECO:0007669"/>
    <property type="project" value="TreeGrafter"/>
</dbReference>
<dbReference type="GO" id="GO:0005313">
    <property type="term" value="F:L-glutamate transmembrane transporter activity"/>
    <property type="evidence" value="ECO:0007669"/>
    <property type="project" value="TreeGrafter"/>
</dbReference>
<evidence type="ECO:0000313" key="11">
    <source>
        <dbReference type="EMBL" id="KAK0951180.1"/>
    </source>
</evidence>
<evidence type="ECO:0008006" key="13">
    <source>
        <dbReference type="Google" id="ProtNLM"/>
    </source>
</evidence>
<feature type="repeat" description="Solcar" evidence="8">
    <location>
        <begin position="8"/>
        <end position="67"/>
    </location>
</feature>
<comment type="caution">
    <text evidence="11">The sequence shown here is derived from an EMBL/GenBank/DDBJ whole genome shotgun (WGS) entry which is preliminary data.</text>
</comment>
<keyword evidence="4" id="KW-0999">Mitochondrion inner membrane</keyword>
<dbReference type="EMBL" id="JAUJLE010000722">
    <property type="protein sequence ID" value="KAK0951180.1"/>
    <property type="molecule type" value="Genomic_DNA"/>
</dbReference>
<evidence type="ECO:0000256" key="8">
    <source>
        <dbReference type="PROSITE-ProRule" id="PRU00282"/>
    </source>
</evidence>
<evidence type="ECO:0000256" key="2">
    <source>
        <dbReference type="ARBA" id="ARBA00006375"/>
    </source>
</evidence>
<evidence type="ECO:0000256" key="5">
    <source>
        <dbReference type="ARBA" id="ARBA00022989"/>
    </source>
</evidence>
<dbReference type="Gene3D" id="1.50.40.10">
    <property type="entry name" value="Mitochondrial carrier domain"/>
    <property type="match status" value="1"/>
</dbReference>
<evidence type="ECO:0000256" key="9">
    <source>
        <dbReference type="RuleBase" id="RU000488"/>
    </source>
</evidence>
<dbReference type="PANTHER" id="PTHR45678">
    <property type="entry name" value="MITOCHONDRIAL 2-OXODICARBOXYLATE CARRIER 1-RELATED"/>
    <property type="match status" value="1"/>
</dbReference>
<keyword evidence="9" id="KW-0813">Transport</keyword>
<protein>
    <recommendedName>
        <fullName evidence="13">Mitochondrial thiamine pyrophosphate carrier 1</fullName>
    </recommendedName>
</protein>
<dbReference type="GO" id="GO:0005743">
    <property type="term" value="C:mitochondrial inner membrane"/>
    <property type="evidence" value="ECO:0007669"/>
    <property type="project" value="UniProtKB-SubCell"/>
</dbReference>
<keyword evidence="7 8" id="KW-0472">Membrane</keyword>
<gene>
    <name evidence="11" type="ORF">LTR91_025147</name>
</gene>
<evidence type="ECO:0000256" key="6">
    <source>
        <dbReference type="ARBA" id="ARBA00023128"/>
    </source>
</evidence>
<organism evidence="11 12">
    <name type="scientific">Friedmanniomyces endolithicus</name>
    <dbReference type="NCBI Taxonomy" id="329885"/>
    <lineage>
        <taxon>Eukaryota</taxon>
        <taxon>Fungi</taxon>
        <taxon>Dikarya</taxon>
        <taxon>Ascomycota</taxon>
        <taxon>Pezizomycotina</taxon>
        <taxon>Dothideomycetes</taxon>
        <taxon>Dothideomycetidae</taxon>
        <taxon>Mycosphaerellales</taxon>
        <taxon>Teratosphaeriaceae</taxon>
        <taxon>Friedmanniomyces</taxon>
    </lineage>
</organism>
<dbReference type="Proteomes" id="UP001175353">
    <property type="component" value="Unassembled WGS sequence"/>
</dbReference>
<feature type="transmembrane region" description="Helical" evidence="10">
    <location>
        <begin position="12"/>
        <end position="31"/>
    </location>
</feature>
<keyword evidence="12" id="KW-1185">Reference proteome</keyword>
<dbReference type="GO" id="GO:0015183">
    <property type="term" value="F:L-aspartate transmembrane transporter activity"/>
    <property type="evidence" value="ECO:0007669"/>
    <property type="project" value="TreeGrafter"/>
</dbReference>
<dbReference type="InterPro" id="IPR051028">
    <property type="entry name" value="Mito_Solute_Carrier"/>
</dbReference>